<dbReference type="InterPro" id="IPR007238">
    <property type="entry name" value="DNA_primase_lsu_euk/arc"/>
</dbReference>
<reference evidence="10 11" key="1">
    <citation type="submission" date="2018-04" db="EMBL/GenBank/DDBJ databases">
        <title>The genome of golden apple snail Pomacea canaliculata provides insight into stress tolerance and invasive adaptation.</title>
        <authorList>
            <person name="Liu C."/>
            <person name="Liu B."/>
            <person name="Ren Y."/>
            <person name="Zhang Y."/>
            <person name="Wang H."/>
            <person name="Li S."/>
            <person name="Jiang F."/>
            <person name="Yin L."/>
            <person name="Zhang G."/>
            <person name="Qian W."/>
            <person name="Fan W."/>
        </authorList>
    </citation>
    <scope>NUCLEOTIDE SEQUENCE [LARGE SCALE GENOMIC DNA]</scope>
    <source>
        <strain evidence="10">SZHN2017</strain>
        <tissue evidence="10">Muscle</tissue>
    </source>
</reference>
<sequence>MTLYVQPPRGFISWQKLENFALTRLEFLLKVDSTQGDIRRLHQLFCEASVVQNSDCLIPGSVNDKVSHFIVRLLVGGDPEMSSFFCRAETALFDYWFSSMSEEELNMFLNEACSIMRKDCKRILACPSDFQGDRSSILSVFSSIKHSAGSLKSVIKSYLVQSTEMSILLPFQSVTRLLKKRLVILEKGMAKVASCRLPDVMVEQFYALMKISTKQAKQAHISAIKDDRMRILWIKLKHIYRSKHPTSGKHFYTRHLSLSDIDAMSFTYPLCMKSLLTSLREKHRLQHSARIQLTLFLKEMGLPIHHALAMWQQEYSQDPGAGSKGGHAWQTNYKRYIYNIRHLYGLEGARRNYQAHCCAALQLIDKKEKAMTGDKETLLVANHAQSERTGVEHLESDHTLSKADVDDSGKNAEGEEQIKISNAASRLISNCKRKSGLNCEPACTGPKRAVSTIHCSRLPVENKNFGGTFMQILDQQSLPLKNSQACEPRFPHVCLNSCCVTTSNLDASKNNRLFPSDYCETQQKFYIKSCTDCDGNAAREHNIQGTQEAHTMESIFFPSISPTSCFEHQPSCPESRAPYEGTSSSPAIIRKPVDYFHICYSRLLHGVSS</sequence>
<evidence type="ECO:0000256" key="6">
    <source>
        <dbReference type="ARBA" id="ARBA00023004"/>
    </source>
</evidence>
<protein>
    <recommendedName>
        <fullName evidence="9">DNA primase large subunit C-terminal domain-containing protein</fullName>
    </recommendedName>
</protein>
<keyword evidence="6" id="KW-0408">Iron</keyword>
<dbReference type="GO" id="GO:0046872">
    <property type="term" value="F:metal ion binding"/>
    <property type="evidence" value="ECO:0007669"/>
    <property type="project" value="UniProtKB-KW"/>
</dbReference>
<keyword evidence="5" id="KW-0479">Metal-binding</keyword>
<dbReference type="PANTHER" id="PTHR10537:SF4">
    <property type="entry name" value="DNA PRIMASE LARGE SUBUNIT"/>
    <property type="match status" value="1"/>
</dbReference>
<dbReference type="GO" id="GO:0005658">
    <property type="term" value="C:alpha DNA polymerase:primase complex"/>
    <property type="evidence" value="ECO:0007669"/>
    <property type="project" value="TreeGrafter"/>
</dbReference>
<dbReference type="Pfam" id="PF04104">
    <property type="entry name" value="DNA_primase_lrg"/>
    <property type="match status" value="1"/>
</dbReference>
<comment type="caution">
    <text evidence="10">The sequence shown here is derived from an EMBL/GenBank/DDBJ whole genome shotgun (WGS) entry which is preliminary data.</text>
</comment>
<evidence type="ECO:0000313" key="10">
    <source>
        <dbReference type="EMBL" id="PVD38975.1"/>
    </source>
</evidence>
<evidence type="ECO:0000256" key="4">
    <source>
        <dbReference type="ARBA" id="ARBA00022705"/>
    </source>
</evidence>
<keyword evidence="2" id="KW-0004">4Fe-4S</keyword>
<evidence type="ECO:0000256" key="7">
    <source>
        <dbReference type="ARBA" id="ARBA00023014"/>
    </source>
</evidence>
<organism evidence="10 11">
    <name type="scientific">Pomacea canaliculata</name>
    <name type="common">Golden apple snail</name>
    <dbReference type="NCBI Taxonomy" id="400727"/>
    <lineage>
        <taxon>Eukaryota</taxon>
        <taxon>Metazoa</taxon>
        <taxon>Spiralia</taxon>
        <taxon>Lophotrochozoa</taxon>
        <taxon>Mollusca</taxon>
        <taxon>Gastropoda</taxon>
        <taxon>Caenogastropoda</taxon>
        <taxon>Architaenioglossa</taxon>
        <taxon>Ampullarioidea</taxon>
        <taxon>Ampullariidae</taxon>
        <taxon>Pomacea</taxon>
    </lineage>
</organism>
<dbReference type="EMBL" id="PZQS01000001">
    <property type="protein sequence ID" value="PVD38975.1"/>
    <property type="molecule type" value="Genomic_DNA"/>
</dbReference>
<evidence type="ECO:0000259" key="9">
    <source>
        <dbReference type="Pfam" id="PF04104"/>
    </source>
</evidence>
<keyword evidence="11" id="KW-1185">Reference proteome</keyword>
<evidence type="ECO:0000256" key="5">
    <source>
        <dbReference type="ARBA" id="ARBA00022723"/>
    </source>
</evidence>
<dbReference type="GO" id="GO:0006269">
    <property type="term" value="P:DNA replication, synthesis of primer"/>
    <property type="evidence" value="ECO:0007669"/>
    <property type="project" value="UniProtKB-KW"/>
</dbReference>
<dbReference type="Pfam" id="PF26466">
    <property type="entry name" value="DNA_primase_lrg_N"/>
    <property type="match status" value="1"/>
</dbReference>
<dbReference type="GO" id="GO:0051539">
    <property type="term" value="F:4 iron, 4 sulfur cluster binding"/>
    <property type="evidence" value="ECO:0007669"/>
    <property type="project" value="UniProtKB-KW"/>
</dbReference>
<dbReference type="OrthoDB" id="421393at2759"/>
<dbReference type="AlphaFoldDB" id="A0A2T7PZX1"/>
<accession>A0A2T7PZX1</accession>
<feature type="region of interest" description="Disordered" evidence="8">
    <location>
        <begin position="385"/>
        <end position="415"/>
    </location>
</feature>
<dbReference type="Gene3D" id="1.20.930.80">
    <property type="match status" value="1"/>
</dbReference>
<evidence type="ECO:0000256" key="3">
    <source>
        <dbReference type="ARBA" id="ARBA00022515"/>
    </source>
</evidence>
<dbReference type="STRING" id="400727.A0A2T7PZX1"/>
<comment type="cofactor">
    <cofactor evidence="1">
        <name>[4Fe-4S] cluster</name>
        <dbReference type="ChEBI" id="CHEBI:49883"/>
    </cofactor>
</comment>
<dbReference type="Proteomes" id="UP000245119">
    <property type="component" value="Linkage Group LG1"/>
</dbReference>
<evidence type="ECO:0000256" key="2">
    <source>
        <dbReference type="ARBA" id="ARBA00022485"/>
    </source>
</evidence>
<keyword evidence="3" id="KW-0639">Primosome</keyword>
<keyword evidence="4" id="KW-0235">DNA replication</keyword>
<evidence type="ECO:0000313" key="11">
    <source>
        <dbReference type="Proteomes" id="UP000245119"/>
    </source>
</evidence>
<feature type="domain" description="DNA primase large subunit C-terminal" evidence="9">
    <location>
        <begin position="268"/>
        <end position="364"/>
    </location>
</feature>
<proteinExistence type="predicted"/>
<dbReference type="PANTHER" id="PTHR10537">
    <property type="entry name" value="DNA PRIMASE LARGE SUBUNIT"/>
    <property type="match status" value="1"/>
</dbReference>
<evidence type="ECO:0000256" key="8">
    <source>
        <dbReference type="SAM" id="MobiDB-lite"/>
    </source>
</evidence>
<keyword evidence="7" id="KW-0411">Iron-sulfur</keyword>
<dbReference type="GO" id="GO:0006270">
    <property type="term" value="P:DNA replication initiation"/>
    <property type="evidence" value="ECO:0007669"/>
    <property type="project" value="TreeGrafter"/>
</dbReference>
<evidence type="ECO:0000256" key="1">
    <source>
        <dbReference type="ARBA" id="ARBA00001966"/>
    </source>
</evidence>
<dbReference type="InterPro" id="IPR058560">
    <property type="entry name" value="DNA_primase_C"/>
</dbReference>
<name>A0A2T7PZX1_POMCA</name>
<gene>
    <name evidence="10" type="ORF">C0Q70_01600</name>
</gene>